<organism evidence="1 2">
    <name type="scientific">Chitinasiproducens palmae</name>
    <dbReference type="NCBI Taxonomy" id="1770053"/>
    <lineage>
        <taxon>Bacteria</taxon>
        <taxon>Pseudomonadati</taxon>
        <taxon>Pseudomonadota</taxon>
        <taxon>Betaproteobacteria</taxon>
        <taxon>Burkholderiales</taxon>
        <taxon>Burkholderiaceae</taxon>
        <taxon>Chitinasiproducens</taxon>
    </lineage>
</organism>
<evidence type="ECO:0000313" key="1">
    <source>
        <dbReference type="EMBL" id="SDV47933.1"/>
    </source>
</evidence>
<proteinExistence type="predicted"/>
<sequence length="107" mass="11854">MRCKPGDLALIKNAWNKALVGRLVVIGSAHSATEWNVTLVGEPGLTLTKNRRRLTAARRMLAYDAALEPIDLPMPCDIEITLEDAAGLRRRSLQADGEQTEEASRWQ</sequence>
<reference evidence="2" key="1">
    <citation type="submission" date="2016-09" db="EMBL/GenBank/DDBJ databases">
        <authorList>
            <person name="Varghese N."/>
            <person name="Submissions S."/>
        </authorList>
    </citation>
    <scope>NUCLEOTIDE SEQUENCE [LARGE SCALE GENOMIC DNA]</scope>
    <source>
        <strain evidence="2">JS23</strain>
    </source>
</reference>
<dbReference type="AlphaFoldDB" id="A0A1H2PMZ0"/>
<keyword evidence="2" id="KW-1185">Reference proteome</keyword>
<gene>
    <name evidence="1" type="ORF">SAMN05216551_10410</name>
</gene>
<dbReference type="STRING" id="1770053.SAMN05216551_10410"/>
<protein>
    <submittedName>
        <fullName evidence="1">Uncharacterized protein</fullName>
    </submittedName>
</protein>
<name>A0A1H2PMZ0_9BURK</name>
<evidence type="ECO:0000313" key="2">
    <source>
        <dbReference type="Proteomes" id="UP000243719"/>
    </source>
</evidence>
<dbReference type="Proteomes" id="UP000243719">
    <property type="component" value="Unassembled WGS sequence"/>
</dbReference>
<dbReference type="EMBL" id="FNLO01000004">
    <property type="protein sequence ID" value="SDV47933.1"/>
    <property type="molecule type" value="Genomic_DNA"/>
</dbReference>
<accession>A0A1H2PMZ0</accession>
<dbReference type="OrthoDB" id="9028765at2"/>